<dbReference type="RefSeq" id="WP_345400602.1">
    <property type="nucleotide sequence ID" value="NZ_BAABHG010000011.1"/>
</dbReference>
<evidence type="ECO:0000259" key="3">
    <source>
        <dbReference type="PROSITE" id="PS50075"/>
    </source>
</evidence>
<name>A0ABW5GS02_9PSEU</name>
<feature type="domain" description="Carrier" evidence="3">
    <location>
        <begin position="3"/>
        <end position="81"/>
    </location>
</feature>
<dbReference type="InterPro" id="IPR009081">
    <property type="entry name" value="PP-bd_ACP"/>
</dbReference>
<protein>
    <submittedName>
        <fullName evidence="4">Acyl carrier protein</fullName>
    </submittedName>
</protein>
<dbReference type="SMART" id="SM00823">
    <property type="entry name" value="PKS_PP"/>
    <property type="match status" value="1"/>
</dbReference>
<reference evidence="5" key="1">
    <citation type="journal article" date="2019" name="Int. J. Syst. Evol. Microbiol.">
        <title>The Global Catalogue of Microorganisms (GCM) 10K type strain sequencing project: providing services to taxonomists for standard genome sequencing and annotation.</title>
        <authorList>
            <consortium name="The Broad Institute Genomics Platform"/>
            <consortium name="The Broad Institute Genome Sequencing Center for Infectious Disease"/>
            <person name="Wu L."/>
            <person name="Ma J."/>
        </authorList>
    </citation>
    <scope>NUCLEOTIDE SEQUENCE [LARGE SCALE GENOMIC DNA]</scope>
    <source>
        <strain evidence="5">CGMCC 4.7643</strain>
    </source>
</reference>
<comment type="caution">
    <text evidence="4">The sequence shown here is derived from an EMBL/GenBank/DDBJ whole genome shotgun (WGS) entry which is preliminary data.</text>
</comment>
<dbReference type="Gene3D" id="1.10.1200.10">
    <property type="entry name" value="ACP-like"/>
    <property type="match status" value="1"/>
</dbReference>
<keyword evidence="2" id="KW-0597">Phosphoprotein</keyword>
<sequence>MTEFTIERLVVLLRECAGEEEGVDLDGAILDEPFEDLGYDSLALFNTVSRIERECSVQLAEDVVTEAKTPRALLAEINDRISQLA</sequence>
<evidence type="ECO:0000313" key="4">
    <source>
        <dbReference type="EMBL" id="MFD2463579.1"/>
    </source>
</evidence>
<dbReference type="Pfam" id="PF00550">
    <property type="entry name" value="PP-binding"/>
    <property type="match status" value="1"/>
</dbReference>
<dbReference type="EMBL" id="JBHUKU010000021">
    <property type="protein sequence ID" value="MFD2463579.1"/>
    <property type="molecule type" value="Genomic_DNA"/>
</dbReference>
<organism evidence="4 5">
    <name type="scientific">Amycolatopsis samaneae</name>
    <dbReference type="NCBI Taxonomy" id="664691"/>
    <lineage>
        <taxon>Bacteria</taxon>
        <taxon>Bacillati</taxon>
        <taxon>Actinomycetota</taxon>
        <taxon>Actinomycetes</taxon>
        <taxon>Pseudonocardiales</taxon>
        <taxon>Pseudonocardiaceae</taxon>
        <taxon>Amycolatopsis</taxon>
    </lineage>
</organism>
<dbReference type="InterPro" id="IPR036736">
    <property type="entry name" value="ACP-like_sf"/>
</dbReference>
<proteinExistence type="predicted"/>
<dbReference type="SUPFAM" id="SSF47336">
    <property type="entry name" value="ACP-like"/>
    <property type="match status" value="1"/>
</dbReference>
<keyword evidence="1" id="KW-0596">Phosphopantetheine</keyword>
<evidence type="ECO:0000256" key="2">
    <source>
        <dbReference type="ARBA" id="ARBA00022553"/>
    </source>
</evidence>
<accession>A0ABW5GS02</accession>
<dbReference type="PROSITE" id="PS50075">
    <property type="entry name" value="CARRIER"/>
    <property type="match status" value="1"/>
</dbReference>
<evidence type="ECO:0000313" key="5">
    <source>
        <dbReference type="Proteomes" id="UP001597419"/>
    </source>
</evidence>
<dbReference type="Proteomes" id="UP001597419">
    <property type="component" value="Unassembled WGS sequence"/>
</dbReference>
<gene>
    <name evidence="4" type="ORF">ACFSYJ_33540</name>
</gene>
<dbReference type="InterPro" id="IPR020806">
    <property type="entry name" value="PKS_PP-bd"/>
</dbReference>
<keyword evidence="5" id="KW-1185">Reference proteome</keyword>
<evidence type="ECO:0000256" key="1">
    <source>
        <dbReference type="ARBA" id="ARBA00022450"/>
    </source>
</evidence>